<dbReference type="Proteomes" id="UP000807469">
    <property type="component" value="Unassembled WGS sequence"/>
</dbReference>
<dbReference type="EMBL" id="MU155131">
    <property type="protein sequence ID" value="KAF9486253.1"/>
    <property type="molecule type" value="Genomic_DNA"/>
</dbReference>
<protein>
    <recommendedName>
        <fullName evidence="3">F-box domain-containing protein</fullName>
    </recommendedName>
</protein>
<dbReference type="OrthoDB" id="2823912at2759"/>
<proteinExistence type="predicted"/>
<gene>
    <name evidence="1" type="ORF">BDN70DRAFT_870338</name>
</gene>
<name>A0A9P5ZFP3_9AGAR</name>
<sequence>MLHPIDLYHAIRTTKSFRRFLLSRDSASIWKESFLNHQDIPFYPDDVSPPKWVSLMFGPATCDVCGTDNTLVDYGFRWRKCDDCADYFKEALYGYEEYYSFDSVLMDEIMESIRQSRFAVRAIDEAFPDQVDVIWQLVARTCLGDPFYYSGGACDIQVTFSISQVEEVASTMKKYLTDIQTGELNAESNYEKFVNATKAEIEKRTAHAHQCDRWANSIQERSQNEFGESVPAFIAECKEALLRRGYDPKDVNADWLLVERNSVRDTWFFMSDIKLNKSKIWKYLPLLESQVLSAREMRLEREHRKRQKVRRKKLDAIFCDVECANFIAEVHQYVPSGGIHHFANWINDPQELVVDPPSDSARQILEYMQKNLLANSKLQSFSKILFDCLQKACLFPDGTDFESNPCHFLNLAVAVFECCGSVFSGWEEIGVHRCKNGVNFLEGDFSSSLVRFSEVGHQTLKILAELLHINSLESVSTKDLDALNRRFVCKTCPIGQKNNVCLRSMTWRECLCHAVKVQNYPQGSQHDAAAQFDILSDTLMKTILAEEWPFPSNDESDWCCRHGHVFNPSKSGDPRLKWDKYHKRCSLVKRRPFVVDLNPGIYWQCVQCPELDVLWKATDGYTIWGHLLLEHGVKHQNVVEGVDCIEVQAVEDYSWIREKMTA</sequence>
<evidence type="ECO:0000313" key="1">
    <source>
        <dbReference type="EMBL" id="KAF9486253.1"/>
    </source>
</evidence>
<reference evidence="1" key="1">
    <citation type="submission" date="2020-11" db="EMBL/GenBank/DDBJ databases">
        <authorList>
            <consortium name="DOE Joint Genome Institute"/>
            <person name="Ahrendt S."/>
            <person name="Riley R."/>
            <person name="Andreopoulos W."/>
            <person name="Labutti K."/>
            <person name="Pangilinan J."/>
            <person name="Ruiz-Duenas F.J."/>
            <person name="Barrasa J.M."/>
            <person name="Sanchez-Garcia M."/>
            <person name="Camarero S."/>
            <person name="Miyauchi S."/>
            <person name="Serrano A."/>
            <person name="Linde D."/>
            <person name="Babiker R."/>
            <person name="Drula E."/>
            <person name="Ayuso-Fernandez I."/>
            <person name="Pacheco R."/>
            <person name="Padilla G."/>
            <person name="Ferreira P."/>
            <person name="Barriuso J."/>
            <person name="Kellner H."/>
            <person name="Castanera R."/>
            <person name="Alfaro M."/>
            <person name="Ramirez L."/>
            <person name="Pisabarro A.G."/>
            <person name="Kuo A."/>
            <person name="Tritt A."/>
            <person name="Lipzen A."/>
            <person name="He G."/>
            <person name="Yan M."/>
            <person name="Ng V."/>
            <person name="Cullen D."/>
            <person name="Martin F."/>
            <person name="Rosso M.-N."/>
            <person name="Henrissat B."/>
            <person name="Hibbett D."/>
            <person name="Martinez A.T."/>
            <person name="Grigoriev I.V."/>
        </authorList>
    </citation>
    <scope>NUCLEOTIDE SEQUENCE</scope>
    <source>
        <strain evidence="1">CIRM-BRFM 674</strain>
    </source>
</reference>
<organism evidence="1 2">
    <name type="scientific">Pholiota conissans</name>
    <dbReference type="NCBI Taxonomy" id="109636"/>
    <lineage>
        <taxon>Eukaryota</taxon>
        <taxon>Fungi</taxon>
        <taxon>Dikarya</taxon>
        <taxon>Basidiomycota</taxon>
        <taxon>Agaricomycotina</taxon>
        <taxon>Agaricomycetes</taxon>
        <taxon>Agaricomycetidae</taxon>
        <taxon>Agaricales</taxon>
        <taxon>Agaricineae</taxon>
        <taxon>Strophariaceae</taxon>
        <taxon>Pholiota</taxon>
    </lineage>
</organism>
<evidence type="ECO:0000313" key="2">
    <source>
        <dbReference type="Proteomes" id="UP000807469"/>
    </source>
</evidence>
<accession>A0A9P5ZFP3</accession>
<dbReference type="AlphaFoldDB" id="A0A9P5ZFP3"/>
<evidence type="ECO:0008006" key="3">
    <source>
        <dbReference type="Google" id="ProtNLM"/>
    </source>
</evidence>
<comment type="caution">
    <text evidence="1">The sequence shown here is derived from an EMBL/GenBank/DDBJ whole genome shotgun (WGS) entry which is preliminary data.</text>
</comment>
<keyword evidence="2" id="KW-1185">Reference proteome</keyword>